<dbReference type="SUPFAM" id="SSF103473">
    <property type="entry name" value="MFS general substrate transporter"/>
    <property type="match status" value="1"/>
</dbReference>
<dbReference type="GO" id="GO:0015293">
    <property type="term" value="F:symporter activity"/>
    <property type="evidence" value="ECO:0007669"/>
    <property type="project" value="InterPro"/>
</dbReference>
<feature type="transmembrane region" description="Helical" evidence="1">
    <location>
        <begin position="355"/>
        <end position="374"/>
    </location>
</feature>
<dbReference type="PANTHER" id="PTHR11328">
    <property type="entry name" value="MAJOR FACILITATOR SUPERFAMILY DOMAIN-CONTAINING PROTEIN"/>
    <property type="match status" value="1"/>
</dbReference>
<dbReference type="GO" id="GO:0005886">
    <property type="term" value="C:plasma membrane"/>
    <property type="evidence" value="ECO:0007669"/>
    <property type="project" value="TreeGrafter"/>
</dbReference>
<feature type="transmembrane region" description="Helical" evidence="1">
    <location>
        <begin position="266"/>
        <end position="293"/>
    </location>
</feature>
<feature type="transmembrane region" description="Helical" evidence="1">
    <location>
        <begin position="68"/>
        <end position="92"/>
    </location>
</feature>
<feature type="transmembrane region" description="Helical" evidence="1">
    <location>
        <begin position="449"/>
        <end position="474"/>
    </location>
</feature>
<feature type="transmembrane region" description="Helical" evidence="1">
    <location>
        <begin position="40"/>
        <end position="62"/>
    </location>
</feature>
<feature type="transmembrane region" description="Helical" evidence="1">
    <location>
        <begin position="331"/>
        <end position="349"/>
    </location>
</feature>
<reference evidence="2 3" key="1">
    <citation type="submission" date="2020-05" db="EMBL/GenBank/DDBJ databases">
        <title>Strain PA2F3 complete genome.</title>
        <authorList>
            <person name="Kim Y.-S."/>
            <person name="Kim S.-J."/>
            <person name="Jung H.-k."/>
            <person name="Kim S.-E."/>
            <person name="Kim K.-H."/>
        </authorList>
    </citation>
    <scope>NUCLEOTIDE SEQUENCE [LARGE SCALE GENOMIC DNA]</scope>
    <source>
        <strain evidence="2 3">PA2F3</strain>
    </source>
</reference>
<dbReference type="RefSeq" id="WP_172989361.1">
    <property type="nucleotide sequence ID" value="NZ_CP054038.1"/>
</dbReference>
<feature type="transmembrane region" description="Helical" evidence="1">
    <location>
        <begin position="139"/>
        <end position="159"/>
    </location>
</feature>
<evidence type="ECO:0000256" key="1">
    <source>
        <dbReference type="SAM" id="Phobius"/>
    </source>
</evidence>
<dbReference type="Proteomes" id="UP000502498">
    <property type="component" value="Chromosome"/>
</dbReference>
<dbReference type="AlphaFoldDB" id="A0A7D4TEM4"/>
<feature type="transmembrane region" description="Helical" evidence="1">
    <location>
        <begin position="180"/>
        <end position="201"/>
    </location>
</feature>
<organism evidence="2 3">
    <name type="scientific">Microbacterium hominis</name>
    <dbReference type="NCBI Taxonomy" id="162426"/>
    <lineage>
        <taxon>Bacteria</taxon>
        <taxon>Bacillati</taxon>
        <taxon>Actinomycetota</taxon>
        <taxon>Actinomycetes</taxon>
        <taxon>Micrococcales</taxon>
        <taxon>Microbacteriaceae</taxon>
        <taxon>Microbacterium</taxon>
    </lineage>
</organism>
<feature type="transmembrane region" description="Helical" evidence="1">
    <location>
        <begin position="408"/>
        <end position="429"/>
    </location>
</feature>
<name>A0A7D4TEM4_9MICO</name>
<gene>
    <name evidence="2" type="ORF">HQM25_05690</name>
</gene>
<sequence>MSSNEAAAVAEPPVVTASLSRKEQKATWRMTRGERARYQLGYAGWTTGSSIVVFFMTMFLLFQGIDLAAVATLILVVKVIDALDDVLFGYVIDRINPTQIRFLRKLAGSGKYLPWYRVTFFLLPASVVVFFAMPSGVPVAVKMVWFAVAYLIFDFACTLSQVPMQSMVVTLTDKITERDAILKVRGVILIFVAVVSGLVWQSLVSEFVGLPVAAVAIGSAVLAFLLMLPLSRKVTEHNVELKNVDEEKTPKYSMREMFHAIRTNRYMLLILATDVVQGISLTQLTTSIFAAFFLFGNSLVLTLPVLIAFIPGLILQIFADRIAHALGKRNAIVGFGLLGAATSITLFLIGPGNLFVVVALMALAGIPTAVNLVLRTFLIPDTIEYTRYKTGQDCAGIFFSLDSFVQKAVSGVAASLALFVLSLGGWQAMQAESFADLQAMGATQPDSALTALWLTVTIIPAAGALGSAIILMFYRLRDKDAALMAKCNAGEITRAECEAQLSRKY</sequence>
<keyword evidence="1" id="KW-1133">Transmembrane helix</keyword>
<accession>A0A7D4TEM4</accession>
<evidence type="ECO:0000313" key="2">
    <source>
        <dbReference type="EMBL" id="QKJ18920.1"/>
    </source>
</evidence>
<feature type="transmembrane region" description="Helical" evidence="1">
    <location>
        <begin position="113"/>
        <end position="133"/>
    </location>
</feature>
<dbReference type="GO" id="GO:0008643">
    <property type="term" value="P:carbohydrate transport"/>
    <property type="evidence" value="ECO:0007669"/>
    <property type="project" value="InterPro"/>
</dbReference>
<dbReference type="InterPro" id="IPR039672">
    <property type="entry name" value="MFS_2"/>
</dbReference>
<dbReference type="PANTHER" id="PTHR11328:SF28">
    <property type="entry name" value="MAJOR FACILITATOR SUPERFAMILY DOMAIN-CONTAINING PROTEIN 12"/>
    <property type="match status" value="1"/>
</dbReference>
<evidence type="ECO:0000313" key="3">
    <source>
        <dbReference type="Proteomes" id="UP000502498"/>
    </source>
</evidence>
<dbReference type="Gene3D" id="1.20.1250.20">
    <property type="entry name" value="MFS general substrate transporter like domains"/>
    <property type="match status" value="1"/>
</dbReference>
<dbReference type="Pfam" id="PF13347">
    <property type="entry name" value="MFS_2"/>
    <property type="match status" value="1"/>
</dbReference>
<protein>
    <submittedName>
        <fullName evidence="2">MFS transporter</fullName>
    </submittedName>
</protein>
<feature type="transmembrane region" description="Helical" evidence="1">
    <location>
        <begin position="207"/>
        <end position="228"/>
    </location>
</feature>
<feature type="transmembrane region" description="Helical" evidence="1">
    <location>
        <begin position="299"/>
        <end position="319"/>
    </location>
</feature>
<dbReference type="InterPro" id="IPR036259">
    <property type="entry name" value="MFS_trans_sf"/>
</dbReference>
<keyword evidence="1" id="KW-0472">Membrane</keyword>
<dbReference type="EMBL" id="CP054038">
    <property type="protein sequence ID" value="QKJ18920.1"/>
    <property type="molecule type" value="Genomic_DNA"/>
</dbReference>
<proteinExistence type="predicted"/>
<keyword evidence="1" id="KW-0812">Transmembrane</keyword>